<evidence type="ECO:0000259" key="12">
    <source>
        <dbReference type="PROSITE" id="PS50002"/>
    </source>
</evidence>
<dbReference type="PRINTS" id="PR00109">
    <property type="entry name" value="TYRKINASE"/>
</dbReference>
<dbReference type="InterPro" id="IPR001245">
    <property type="entry name" value="Ser-Thr/Tyr_kinase_cat_dom"/>
</dbReference>
<evidence type="ECO:0000259" key="13">
    <source>
        <dbReference type="PROSITE" id="PS50011"/>
    </source>
</evidence>
<dbReference type="SMART" id="SM00252">
    <property type="entry name" value="SH2"/>
    <property type="match status" value="1"/>
</dbReference>
<evidence type="ECO:0000313" key="15">
    <source>
        <dbReference type="Proteomes" id="UP000282613"/>
    </source>
</evidence>
<evidence type="ECO:0000259" key="11">
    <source>
        <dbReference type="PROSITE" id="PS50001"/>
    </source>
</evidence>
<keyword evidence="3 9" id="KW-0547">Nucleotide-binding</keyword>
<dbReference type="CDD" id="cd00173">
    <property type="entry name" value="SH2"/>
    <property type="match status" value="1"/>
</dbReference>
<dbReference type="STRING" id="60517.A0A158R9C5"/>
<dbReference type="Gene3D" id="2.30.30.40">
    <property type="entry name" value="SH3 Domains"/>
    <property type="match status" value="1"/>
</dbReference>
<evidence type="ECO:0000313" key="16">
    <source>
        <dbReference type="WBParaSite" id="TASK_0000702401-mRNA-1"/>
    </source>
</evidence>
<evidence type="ECO:0000256" key="8">
    <source>
        <dbReference type="PROSITE-ProRule" id="PRU00192"/>
    </source>
</evidence>
<evidence type="ECO:0000256" key="9">
    <source>
        <dbReference type="RuleBase" id="RU362096"/>
    </source>
</evidence>
<keyword evidence="5 9" id="KW-0067">ATP-binding</keyword>
<dbReference type="Pfam" id="PF07714">
    <property type="entry name" value="PK_Tyr_Ser-Thr"/>
    <property type="match status" value="1"/>
</dbReference>
<dbReference type="SUPFAM" id="SSF55550">
    <property type="entry name" value="SH2 domain"/>
    <property type="match status" value="1"/>
</dbReference>
<dbReference type="Gene3D" id="1.10.510.10">
    <property type="entry name" value="Transferase(Phosphotransferase) domain 1"/>
    <property type="match status" value="1"/>
</dbReference>
<dbReference type="SUPFAM" id="SSF56112">
    <property type="entry name" value="Protein kinase-like (PK-like)"/>
    <property type="match status" value="1"/>
</dbReference>
<dbReference type="SMART" id="SM00326">
    <property type="entry name" value="SH3"/>
    <property type="match status" value="1"/>
</dbReference>
<dbReference type="InterPro" id="IPR050198">
    <property type="entry name" value="Non-receptor_tyrosine_kinases"/>
</dbReference>
<keyword evidence="6 9" id="KW-0829">Tyrosine-protein kinase</keyword>
<name>A0A158R9C5_TAEAS</name>
<feature type="region of interest" description="Disordered" evidence="10">
    <location>
        <begin position="15"/>
        <end position="53"/>
    </location>
</feature>
<keyword evidence="1 8" id="KW-0728">SH3 domain</keyword>
<evidence type="ECO:0000256" key="3">
    <source>
        <dbReference type="ARBA" id="ARBA00022741"/>
    </source>
</evidence>
<dbReference type="Gene3D" id="3.30.505.10">
    <property type="entry name" value="SH2 domain"/>
    <property type="match status" value="1"/>
</dbReference>
<accession>A0A158R9C5</accession>
<dbReference type="SUPFAM" id="SSF50044">
    <property type="entry name" value="SH3-domain"/>
    <property type="match status" value="1"/>
</dbReference>
<dbReference type="InterPro" id="IPR036028">
    <property type="entry name" value="SH3-like_dom_sf"/>
</dbReference>
<dbReference type="PROSITE" id="PS50001">
    <property type="entry name" value="SH2"/>
    <property type="match status" value="1"/>
</dbReference>
<dbReference type="InterPro" id="IPR011009">
    <property type="entry name" value="Kinase-like_dom_sf"/>
</dbReference>
<dbReference type="Pfam" id="PF00017">
    <property type="entry name" value="SH2"/>
    <property type="match status" value="1"/>
</dbReference>
<feature type="domain" description="Protein kinase" evidence="13">
    <location>
        <begin position="254"/>
        <end position="534"/>
    </location>
</feature>
<keyword evidence="2 9" id="KW-0808">Transferase</keyword>
<dbReference type="InterPro" id="IPR000719">
    <property type="entry name" value="Prot_kinase_dom"/>
</dbReference>
<sequence>MVYGSMGHFFRKLKRKKSVDRVTEGGYVPPKPAHPWQRRKRQEEKMDNEKKEQVTQTKINPWFELCSNLQNQTAMALFSFPGDVQAGELEALEGDPLTIESVDRTEVWWQAFNKRTGKSGFIPWNYVTEEIGVKDVINAWHEIDRRESEIKLSMPDLPNGTYILRPSSNPLRIALSVLCIVGSTKVIKHFSVRYDPSLSGYSIAVGKRFTQLKDLTDYYKVPHGGNAPLLSSSMPHSPPAIQSRNLQIPLEKIELKTRIARGGRFGSVYKAVCTASGKRDVAVKKISGHMERDAIVARAEACHKLHNRAIVQFLGISEAPKSGLLLLVWEYMPGGNLRDFLIQNKTTTDYIRLQHWLHQAMQYYCFIKHAFACLEEILDGMDYLESVETYHGELTTSNVFLSPERCAKIGNFGFNGRFSKSGNRALDFAQTQAVRWAAPESLDPSYIFDIRCDVWSFGIVMFEVFTFGSTPYKDMVVETVVERVKSGYRLPNPTDLGFYCDDVMYETMRSCWNFDFTDRPTFHELWFVFEDHLVKDDGVYAEIEPTPLTRNAHYF</sequence>
<evidence type="ECO:0000256" key="2">
    <source>
        <dbReference type="ARBA" id="ARBA00022679"/>
    </source>
</evidence>
<evidence type="ECO:0000313" key="14">
    <source>
        <dbReference type="EMBL" id="VDK37739.1"/>
    </source>
</evidence>
<feature type="compositionally biased region" description="Basic and acidic residues" evidence="10">
    <location>
        <begin position="41"/>
        <end position="53"/>
    </location>
</feature>
<evidence type="ECO:0000256" key="10">
    <source>
        <dbReference type="SAM" id="MobiDB-lite"/>
    </source>
</evidence>
<dbReference type="OrthoDB" id="26722at2759"/>
<reference evidence="16" key="1">
    <citation type="submission" date="2016-04" db="UniProtKB">
        <authorList>
            <consortium name="WormBaseParasite"/>
        </authorList>
    </citation>
    <scope>IDENTIFICATION</scope>
</reference>
<comment type="catalytic activity">
    <reaction evidence="9">
        <text>L-tyrosyl-[protein] + ATP = O-phospho-L-tyrosyl-[protein] + ADP + H(+)</text>
        <dbReference type="Rhea" id="RHEA:10596"/>
        <dbReference type="Rhea" id="RHEA-COMP:10136"/>
        <dbReference type="Rhea" id="RHEA-COMP:20101"/>
        <dbReference type="ChEBI" id="CHEBI:15378"/>
        <dbReference type="ChEBI" id="CHEBI:30616"/>
        <dbReference type="ChEBI" id="CHEBI:46858"/>
        <dbReference type="ChEBI" id="CHEBI:61978"/>
        <dbReference type="ChEBI" id="CHEBI:456216"/>
        <dbReference type="EC" id="2.7.10.2"/>
    </reaction>
</comment>
<dbReference type="Proteomes" id="UP000282613">
    <property type="component" value="Unassembled WGS sequence"/>
</dbReference>
<feature type="domain" description="SH3" evidence="12">
    <location>
        <begin position="69"/>
        <end position="132"/>
    </location>
</feature>
<keyword evidence="15" id="KW-1185">Reference proteome</keyword>
<dbReference type="GO" id="GO:0005524">
    <property type="term" value="F:ATP binding"/>
    <property type="evidence" value="ECO:0007669"/>
    <property type="project" value="UniProtKB-KW"/>
</dbReference>
<dbReference type="InterPro" id="IPR001452">
    <property type="entry name" value="SH3_domain"/>
</dbReference>
<dbReference type="InterPro" id="IPR036860">
    <property type="entry name" value="SH2_dom_sf"/>
</dbReference>
<evidence type="ECO:0000256" key="5">
    <source>
        <dbReference type="ARBA" id="ARBA00022840"/>
    </source>
</evidence>
<evidence type="ECO:0000256" key="7">
    <source>
        <dbReference type="PROSITE-ProRule" id="PRU00191"/>
    </source>
</evidence>
<dbReference type="WBParaSite" id="TASK_0000702401-mRNA-1">
    <property type="protein sequence ID" value="TASK_0000702401-mRNA-1"/>
    <property type="gene ID" value="TASK_0000702401"/>
</dbReference>
<evidence type="ECO:0000256" key="4">
    <source>
        <dbReference type="ARBA" id="ARBA00022777"/>
    </source>
</evidence>
<dbReference type="PROSITE" id="PS50002">
    <property type="entry name" value="SH3"/>
    <property type="match status" value="1"/>
</dbReference>
<keyword evidence="7" id="KW-0727">SH2 domain</keyword>
<feature type="domain" description="SH2" evidence="11">
    <location>
        <begin position="124"/>
        <end position="250"/>
    </location>
</feature>
<dbReference type="AlphaFoldDB" id="A0A158R9C5"/>
<evidence type="ECO:0000256" key="1">
    <source>
        <dbReference type="ARBA" id="ARBA00022443"/>
    </source>
</evidence>
<evidence type="ECO:0000256" key="6">
    <source>
        <dbReference type="ARBA" id="ARBA00023137"/>
    </source>
</evidence>
<dbReference type="PROSITE" id="PS50011">
    <property type="entry name" value="PROTEIN_KINASE_DOM"/>
    <property type="match status" value="1"/>
</dbReference>
<dbReference type="EMBL" id="UYRS01018564">
    <property type="protein sequence ID" value="VDK37739.1"/>
    <property type="molecule type" value="Genomic_DNA"/>
</dbReference>
<dbReference type="PANTHER" id="PTHR24418">
    <property type="entry name" value="TYROSINE-PROTEIN KINASE"/>
    <property type="match status" value="1"/>
</dbReference>
<proteinExistence type="inferred from homology"/>
<organism evidence="16">
    <name type="scientific">Taenia asiatica</name>
    <name type="common">Asian tapeworm</name>
    <dbReference type="NCBI Taxonomy" id="60517"/>
    <lineage>
        <taxon>Eukaryota</taxon>
        <taxon>Metazoa</taxon>
        <taxon>Spiralia</taxon>
        <taxon>Lophotrochozoa</taxon>
        <taxon>Platyhelminthes</taxon>
        <taxon>Cestoda</taxon>
        <taxon>Eucestoda</taxon>
        <taxon>Cyclophyllidea</taxon>
        <taxon>Taeniidae</taxon>
        <taxon>Taenia</taxon>
    </lineage>
</organism>
<dbReference type="InterPro" id="IPR000980">
    <property type="entry name" value="SH2"/>
</dbReference>
<dbReference type="GO" id="GO:0004715">
    <property type="term" value="F:non-membrane spanning protein tyrosine kinase activity"/>
    <property type="evidence" value="ECO:0007669"/>
    <property type="project" value="UniProtKB-EC"/>
</dbReference>
<reference evidence="14 15" key="2">
    <citation type="submission" date="2018-11" db="EMBL/GenBank/DDBJ databases">
        <authorList>
            <consortium name="Pathogen Informatics"/>
        </authorList>
    </citation>
    <scope>NUCLEOTIDE SEQUENCE [LARGE SCALE GENOMIC DNA]</scope>
</reference>
<keyword evidence="4 9" id="KW-0418">Kinase</keyword>
<dbReference type="EC" id="2.7.10.2" evidence="9"/>
<comment type="similarity">
    <text evidence="9">Belongs to the protein kinase superfamily. Tyr protein kinase family.</text>
</comment>
<protein>
    <recommendedName>
        <fullName evidence="9">Tyrosine-protein kinase</fullName>
        <ecNumber evidence="9">2.7.10.2</ecNumber>
    </recommendedName>
</protein>
<gene>
    <name evidence="14" type="ORF">TASK_LOCUS7025</name>
</gene>